<protein>
    <recommendedName>
        <fullName evidence="2">ShKT domain-containing protein</fullName>
    </recommendedName>
</protein>
<sequence length="216" mass="24478">MKNLIVVVLLLATVAVFKAQVPDCHRVTPTSGCFCNATVDCPKDINLRCNLVDSACEVFFDDTNTFYPCTNDLCPLENQFCYYGWCVFVPFVVRSTLPTLLFTKPTLVFTTPKPVTKRVTRKPIFIRPVRPCVDFVHPGRCFSDCPSRRHLCDNAIYYDVMTMQCPKTCNRCYDNFNIRCPYGMGGNRGGYPYPGQSYPRSSLPMPYNPCNGIMGH</sequence>
<evidence type="ECO:0000313" key="3">
    <source>
        <dbReference type="EMBL" id="KAK0409610.1"/>
    </source>
</evidence>
<evidence type="ECO:0000313" key="4">
    <source>
        <dbReference type="Proteomes" id="UP001175271"/>
    </source>
</evidence>
<accession>A0AA39LUB6</accession>
<feature type="signal peptide" evidence="1">
    <location>
        <begin position="1"/>
        <end position="19"/>
    </location>
</feature>
<proteinExistence type="predicted"/>
<name>A0AA39LUB6_9BILA</name>
<feature type="chain" id="PRO_5041397464" description="ShKT domain-containing protein" evidence="1">
    <location>
        <begin position="20"/>
        <end position="216"/>
    </location>
</feature>
<organism evidence="3 4">
    <name type="scientific">Steinernema hermaphroditum</name>
    <dbReference type="NCBI Taxonomy" id="289476"/>
    <lineage>
        <taxon>Eukaryota</taxon>
        <taxon>Metazoa</taxon>
        <taxon>Ecdysozoa</taxon>
        <taxon>Nematoda</taxon>
        <taxon>Chromadorea</taxon>
        <taxon>Rhabditida</taxon>
        <taxon>Tylenchina</taxon>
        <taxon>Panagrolaimomorpha</taxon>
        <taxon>Strongyloidoidea</taxon>
        <taxon>Steinernematidae</taxon>
        <taxon>Steinernema</taxon>
    </lineage>
</organism>
<reference evidence="3" key="1">
    <citation type="submission" date="2023-06" db="EMBL/GenBank/DDBJ databases">
        <title>Genomic analysis of the entomopathogenic nematode Steinernema hermaphroditum.</title>
        <authorList>
            <person name="Schwarz E.M."/>
            <person name="Heppert J.K."/>
            <person name="Baniya A."/>
            <person name="Schwartz H.T."/>
            <person name="Tan C.-H."/>
            <person name="Antoshechkin I."/>
            <person name="Sternberg P.W."/>
            <person name="Goodrich-Blair H."/>
            <person name="Dillman A.R."/>
        </authorList>
    </citation>
    <scope>NUCLEOTIDE SEQUENCE</scope>
    <source>
        <strain evidence="3">PS9179</strain>
        <tissue evidence="3">Whole animal</tissue>
    </source>
</reference>
<comment type="caution">
    <text evidence="3">The sequence shown here is derived from an EMBL/GenBank/DDBJ whole genome shotgun (WGS) entry which is preliminary data.</text>
</comment>
<dbReference type="Gene3D" id="1.10.10.1940">
    <property type="match status" value="1"/>
</dbReference>
<dbReference type="Proteomes" id="UP001175271">
    <property type="component" value="Unassembled WGS sequence"/>
</dbReference>
<evidence type="ECO:0000259" key="2">
    <source>
        <dbReference type="SMART" id="SM00254"/>
    </source>
</evidence>
<feature type="domain" description="ShKT" evidence="2">
    <location>
        <begin position="131"/>
        <end position="173"/>
    </location>
</feature>
<keyword evidence="4" id="KW-1185">Reference proteome</keyword>
<dbReference type="PANTHER" id="PTHR46219">
    <property type="entry name" value="PROTEIN CBG11138"/>
    <property type="match status" value="1"/>
</dbReference>
<dbReference type="InterPro" id="IPR003582">
    <property type="entry name" value="ShKT_dom"/>
</dbReference>
<dbReference type="PANTHER" id="PTHR46219:SF5">
    <property type="entry name" value="SHKT DOMAIN-CONTAINING PROTEIN"/>
    <property type="match status" value="1"/>
</dbReference>
<dbReference type="AlphaFoldDB" id="A0AA39LUB6"/>
<evidence type="ECO:0000256" key="1">
    <source>
        <dbReference type="SAM" id="SignalP"/>
    </source>
</evidence>
<gene>
    <name evidence="3" type="ORF">QR680_004651</name>
</gene>
<dbReference type="SMART" id="SM00254">
    <property type="entry name" value="ShKT"/>
    <property type="match status" value="1"/>
</dbReference>
<dbReference type="EMBL" id="JAUCMV010000003">
    <property type="protein sequence ID" value="KAK0409610.1"/>
    <property type="molecule type" value="Genomic_DNA"/>
</dbReference>
<keyword evidence="1" id="KW-0732">Signal</keyword>
<dbReference type="Pfam" id="PF01549">
    <property type="entry name" value="ShK"/>
    <property type="match status" value="1"/>
</dbReference>